<comment type="caution">
    <text evidence="2">The sequence shown here is derived from an EMBL/GenBank/DDBJ whole genome shotgun (WGS) entry which is preliminary data.</text>
</comment>
<sequence>MASVSLTDQMGAMALIDELRHSQMEVQKHLDLPERRRAVAERIREFYKAKGVDVQGGLVEQGVKDYFAARLTYDAPPIGPVTRLLTRVYITRGKWLKPVILVLALSAVAGVGIQVAAHWIGEERVQAAQNQVDGIRVHSRLLTGKVEQLRKRAIQLQPEVAGSNLPAAARMLLQVVVLLDKAQGQMLTTVPAKVTADSRIGDLNLAAMASKALEEGTSTLQTADEQLSDITELLSASLKLIALSTGDRFAATSRQHAALAIAAAHARSAIAQADTKGVAAARNSVDLVANLLGRATAIDPFLDQLQDAQAAVHDMGLSKVDADQFQPLFAKVDDAIKGLDVSAAERALQEVEQLKKFASTALKLNVVSRAGEKSMIERNFDPTGGKTWYLLTEATDSAGNVVSVPVTSAETGKKRFAKVIGVRVSQAAYIEAKNDKLADGRVDNSRMGVKDANSLTLKFSEGRTSANPDYILEW</sequence>
<accession>A0A9X4C7C0</accession>
<proteinExistence type="predicted"/>
<protein>
    <submittedName>
        <fullName evidence="2">DUF6384 family protein</fullName>
    </submittedName>
</protein>
<dbReference type="Proteomes" id="UP001148185">
    <property type="component" value="Unassembled WGS sequence"/>
</dbReference>
<dbReference type="InterPro" id="IPR045964">
    <property type="entry name" value="DUF6384"/>
</dbReference>
<dbReference type="EMBL" id="JAMDHA010000041">
    <property type="protein sequence ID" value="MDD1011286.1"/>
    <property type="molecule type" value="Genomic_DNA"/>
</dbReference>
<keyword evidence="1" id="KW-1133">Transmembrane helix</keyword>
<organism evidence="2 3">
    <name type="scientific">Pseudomonas shahriarae</name>
    <dbReference type="NCBI Taxonomy" id="2745512"/>
    <lineage>
        <taxon>Bacteria</taxon>
        <taxon>Pseudomonadati</taxon>
        <taxon>Pseudomonadota</taxon>
        <taxon>Gammaproteobacteria</taxon>
        <taxon>Pseudomonadales</taxon>
        <taxon>Pseudomonadaceae</taxon>
        <taxon>Pseudomonas</taxon>
    </lineage>
</organism>
<keyword evidence="3" id="KW-1185">Reference proteome</keyword>
<keyword evidence="1" id="KW-0472">Membrane</keyword>
<dbReference type="RefSeq" id="WP_273878285.1">
    <property type="nucleotide sequence ID" value="NZ_JAMDHA010000041.1"/>
</dbReference>
<evidence type="ECO:0000256" key="1">
    <source>
        <dbReference type="SAM" id="Phobius"/>
    </source>
</evidence>
<feature type="transmembrane region" description="Helical" evidence="1">
    <location>
        <begin position="99"/>
        <end position="121"/>
    </location>
</feature>
<dbReference type="Pfam" id="PF19911">
    <property type="entry name" value="DUF6384"/>
    <property type="match status" value="2"/>
</dbReference>
<gene>
    <name evidence="2" type="ORF">M5G27_27835</name>
</gene>
<reference evidence="2 3" key="1">
    <citation type="submission" date="2022-05" db="EMBL/GenBank/DDBJ databases">
        <title>Novel Pseudomonas spp. Isolated from a Rainbow Trout Aquaculture Facility.</title>
        <authorList>
            <person name="Testerman T."/>
            <person name="Graf J."/>
        </authorList>
    </citation>
    <scope>NUCLEOTIDE SEQUENCE [LARGE SCALE GENOMIC DNA]</scope>
    <source>
        <strain evidence="2 3">ID1042</strain>
    </source>
</reference>
<evidence type="ECO:0000313" key="3">
    <source>
        <dbReference type="Proteomes" id="UP001148185"/>
    </source>
</evidence>
<evidence type="ECO:0000313" key="2">
    <source>
        <dbReference type="EMBL" id="MDD1011286.1"/>
    </source>
</evidence>
<dbReference type="AlphaFoldDB" id="A0A9X4C7C0"/>
<keyword evidence="1" id="KW-0812">Transmembrane</keyword>
<name>A0A9X4C7C0_9PSED</name>